<comment type="similarity">
    <text evidence="1">Belongs to the peptidase C69 family.</text>
</comment>
<comment type="catalytic activity">
    <reaction evidence="1">
        <text>an L-aminoacyl-L-amino acid + H2O = 2 an L-alpha-amino acid</text>
        <dbReference type="Rhea" id="RHEA:48940"/>
        <dbReference type="ChEBI" id="CHEBI:15377"/>
        <dbReference type="ChEBI" id="CHEBI:59869"/>
        <dbReference type="ChEBI" id="CHEBI:77460"/>
    </reaction>
</comment>
<dbReference type="GO" id="GO:0070004">
    <property type="term" value="F:cysteine-type exopeptidase activity"/>
    <property type="evidence" value="ECO:0007669"/>
    <property type="project" value="InterPro"/>
</dbReference>
<evidence type="ECO:0000256" key="1">
    <source>
        <dbReference type="RuleBase" id="RU364089"/>
    </source>
</evidence>
<dbReference type="Gene3D" id="3.60.60.10">
    <property type="entry name" value="Penicillin V Acylase, Chain A"/>
    <property type="match status" value="1"/>
</dbReference>
<gene>
    <name evidence="2" type="ORF">SAMN05428953_10219</name>
</gene>
<dbReference type="EMBL" id="FNEE01000002">
    <property type="protein sequence ID" value="SDI46365.1"/>
    <property type="molecule type" value="Genomic_DNA"/>
</dbReference>
<reference evidence="3" key="1">
    <citation type="submission" date="2016-10" db="EMBL/GenBank/DDBJ databases">
        <authorList>
            <person name="Varghese N."/>
            <person name="Submissions S."/>
        </authorList>
    </citation>
    <scope>NUCLEOTIDE SEQUENCE [LARGE SCALE GENOMIC DNA]</scope>
    <source>
        <strain evidence="3">CGMCC 1.11022</strain>
    </source>
</reference>
<evidence type="ECO:0000313" key="2">
    <source>
        <dbReference type="EMBL" id="SDI46365.1"/>
    </source>
</evidence>
<keyword evidence="1" id="KW-0224">Dipeptidase</keyword>
<dbReference type="Proteomes" id="UP000198894">
    <property type="component" value="Unassembled WGS sequence"/>
</dbReference>
<dbReference type="PANTHER" id="PTHR12994">
    <property type="entry name" value="SECERNIN"/>
    <property type="match status" value="1"/>
</dbReference>
<protein>
    <recommendedName>
        <fullName evidence="1">Dipeptidase</fullName>
        <ecNumber evidence="1">3.4.-.-</ecNumber>
    </recommendedName>
</protein>
<dbReference type="PANTHER" id="PTHR12994:SF17">
    <property type="entry name" value="LD30995P"/>
    <property type="match status" value="1"/>
</dbReference>
<dbReference type="GO" id="GO:0006508">
    <property type="term" value="P:proteolysis"/>
    <property type="evidence" value="ECO:0007669"/>
    <property type="project" value="UniProtKB-KW"/>
</dbReference>
<keyword evidence="1" id="KW-0645">Protease</keyword>
<proteinExistence type="inferred from homology"/>
<organism evidence="2 3">
    <name type="scientific">Mesorhizobium muleiense</name>
    <dbReference type="NCBI Taxonomy" id="1004279"/>
    <lineage>
        <taxon>Bacteria</taxon>
        <taxon>Pseudomonadati</taxon>
        <taxon>Pseudomonadota</taxon>
        <taxon>Alphaproteobacteria</taxon>
        <taxon>Hyphomicrobiales</taxon>
        <taxon>Phyllobacteriaceae</taxon>
        <taxon>Mesorhizobium</taxon>
    </lineage>
</organism>
<accession>A0A1G8KSB0</accession>
<dbReference type="GO" id="GO:0016805">
    <property type="term" value="F:dipeptidase activity"/>
    <property type="evidence" value="ECO:0007669"/>
    <property type="project" value="UniProtKB-KW"/>
</dbReference>
<dbReference type="EC" id="3.4.-.-" evidence="1"/>
<evidence type="ECO:0000313" key="3">
    <source>
        <dbReference type="Proteomes" id="UP000198894"/>
    </source>
</evidence>
<sequence length="508" mass="56307">MSISILHRHLAAFAGAVAATFVFCQVSEASYGLYVGKNRTADGSVFLGGTGEEVSSHWLRIEPRKKHAPGETISVGVTKEAVMPGEMMEIPQVGETAAFISMDYSDYEGFPPPLTNGGLNEYGVAVRDIWSPSRKELIAMTPNPQKGPQYSDLARIALERAKTAREAVQVIGDLINQYGYSDYGGNSHLIADANEGWVVINFSGGKGLWVAERLGPDDVRMSYPGYIGEIPLDYQTNQDFMGSANLISFAAEQGWYEPGQPFDVHKVYGDQTAPMRSPGVEYMESKLQNLGAKVTLREFMDAVRDPVISDDAAGYGQVAQLKEGVRNEMQLLWVAPTSSVTAPFIPWRIGVGEIPAEYRWHRYMTKGAASNYLTAEYAQQEATEYAFYLYKRLLYYTCSRLDEFYDEVVGTLTAFENHMIDDQAWVEQSAEGMFERGESDSAKRLITYYSSVQAMRALDLGNALLGSMEQRTKLLQGIPQPPSNETMKLEYNMIRCGPTPESLASTPQ</sequence>
<dbReference type="Pfam" id="PF03577">
    <property type="entry name" value="Peptidase_C69"/>
    <property type="match status" value="1"/>
</dbReference>
<dbReference type="InterPro" id="IPR005322">
    <property type="entry name" value="Peptidase_C69"/>
</dbReference>
<keyword evidence="1" id="KW-0378">Hydrolase</keyword>
<name>A0A1G8KSB0_9HYPH</name>
<keyword evidence="3" id="KW-1185">Reference proteome</keyword>
<dbReference type="AlphaFoldDB" id="A0A1G8KSB0"/>